<dbReference type="InterPro" id="IPR000873">
    <property type="entry name" value="AMP-dep_synth/lig_dom"/>
</dbReference>
<dbReference type="PANTHER" id="PTHR45527">
    <property type="entry name" value="NONRIBOSOMAL PEPTIDE SYNTHETASE"/>
    <property type="match status" value="1"/>
</dbReference>
<organism evidence="6 7">
    <name type="scientific">Mucilaginibacter gynuensis</name>
    <dbReference type="NCBI Taxonomy" id="1302236"/>
    <lineage>
        <taxon>Bacteria</taxon>
        <taxon>Pseudomonadati</taxon>
        <taxon>Bacteroidota</taxon>
        <taxon>Sphingobacteriia</taxon>
        <taxon>Sphingobacteriales</taxon>
        <taxon>Sphingobacteriaceae</taxon>
        <taxon>Mucilaginibacter</taxon>
    </lineage>
</organism>
<dbReference type="RefSeq" id="WP_345210300.1">
    <property type="nucleotide sequence ID" value="NZ_BAABFT010000003.1"/>
</dbReference>
<dbReference type="Gene3D" id="3.30.559.10">
    <property type="entry name" value="Chloramphenicol acetyltransferase-like domain"/>
    <property type="match status" value="4"/>
</dbReference>
<dbReference type="NCBIfam" id="NF004282">
    <property type="entry name" value="PRK05691.1"/>
    <property type="match status" value="4"/>
</dbReference>
<dbReference type="InterPro" id="IPR020806">
    <property type="entry name" value="PKS_PP-bd"/>
</dbReference>
<keyword evidence="3" id="KW-0597">Phosphoprotein</keyword>
<evidence type="ECO:0000256" key="3">
    <source>
        <dbReference type="ARBA" id="ARBA00022553"/>
    </source>
</evidence>
<accession>A0ABP8G3R0</accession>
<evidence type="ECO:0000259" key="5">
    <source>
        <dbReference type="PROSITE" id="PS50075"/>
    </source>
</evidence>
<dbReference type="CDD" id="cd19543">
    <property type="entry name" value="DCL_NRPS"/>
    <property type="match status" value="1"/>
</dbReference>
<dbReference type="PANTHER" id="PTHR45527:SF1">
    <property type="entry name" value="FATTY ACID SYNTHASE"/>
    <property type="match status" value="1"/>
</dbReference>
<dbReference type="InterPro" id="IPR001031">
    <property type="entry name" value="Thioesterase"/>
</dbReference>
<dbReference type="PROSITE" id="PS50075">
    <property type="entry name" value="CARRIER"/>
    <property type="match status" value="4"/>
</dbReference>
<dbReference type="PROSITE" id="PS00455">
    <property type="entry name" value="AMP_BINDING"/>
    <property type="match status" value="4"/>
</dbReference>
<evidence type="ECO:0000313" key="7">
    <source>
        <dbReference type="Proteomes" id="UP001500582"/>
    </source>
</evidence>
<feature type="domain" description="Carrier" evidence="5">
    <location>
        <begin position="2094"/>
        <end position="2169"/>
    </location>
</feature>
<dbReference type="SMART" id="SM00823">
    <property type="entry name" value="PKS_PP"/>
    <property type="match status" value="4"/>
</dbReference>
<dbReference type="Gene3D" id="3.30.559.30">
    <property type="entry name" value="Nonribosomal peptide synthetase, condensation domain"/>
    <property type="match status" value="4"/>
</dbReference>
<dbReference type="InterPro" id="IPR020845">
    <property type="entry name" value="AMP-binding_CS"/>
</dbReference>
<dbReference type="Pfam" id="PF13193">
    <property type="entry name" value="AMP-binding_C"/>
    <property type="match status" value="3"/>
</dbReference>
<dbReference type="Gene3D" id="1.10.1200.10">
    <property type="entry name" value="ACP-like"/>
    <property type="match status" value="4"/>
</dbReference>
<comment type="caution">
    <text evidence="6">The sequence shown here is derived from an EMBL/GenBank/DDBJ whole genome shotgun (WGS) entry which is preliminary data.</text>
</comment>
<dbReference type="Pfam" id="PF00550">
    <property type="entry name" value="PP-binding"/>
    <property type="match status" value="4"/>
</dbReference>
<dbReference type="InterPro" id="IPR006162">
    <property type="entry name" value="Ppantetheine_attach_site"/>
</dbReference>
<name>A0ABP8G3R0_9SPHI</name>
<dbReference type="Proteomes" id="UP001500582">
    <property type="component" value="Unassembled WGS sequence"/>
</dbReference>
<evidence type="ECO:0000256" key="2">
    <source>
        <dbReference type="ARBA" id="ARBA00022450"/>
    </source>
</evidence>
<dbReference type="CDD" id="cd05930">
    <property type="entry name" value="A_NRPS"/>
    <property type="match status" value="3"/>
</dbReference>
<dbReference type="EMBL" id="BAABFT010000003">
    <property type="protein sequence ID" value="GAA4316755.1"/>
    <property type="molecule type" value="Genomic_DNA"/>
</dbReference>
<dbReference type="Pfam" id="PF00501">
    <property type="entry name" value="AMP-binding"/>
    <property type="match status" value="4"/>
</dbReference>
<sequence length="4593" mass="510817">MEIKEFLSNLGEKNFSLSVDNGKLNLRANKSKVTEDEIKLITSNKDVINYIKTHRDALVEYISALSKLPSAVKSKDISAIYRLSGLQEGMLFHSLYDNGSGNYIEQFTCDLVDLDVDVLTASWAAIIKQHSILRSGFFYDEFSIPVQCVYNEVTLPVEVLDYRELDAAAAQEAFDNYVAADRKKGFDFKKPPLMRLAIFRLEEGRYRMLWSSHHILFDGWSLPVLMGEFLNTYEMIINDQRMEVQPEDKYEDYIRFLERRDKEAEEQYWRTYLQNITQGTNLPFISAVKRVNDTAGGFSSLIEVLDAAHSAQIHDFAKRHRLTVNTLMQGVWAFLLHQYTNDPAIVYGVVVSGRPDSLPHVEQRVGMYINTLPFRSELNNSAVVVSYLQQLQAEQITARDHQYTSLQQIKQWTGIKVDLFDSILVFENYPVSKLVASRAWSLQVSNIHVHEQTNYPLSILIADADDITITFNYNTNLFDTAYTENVLAQFVHVLHQITGNAVTNWSDVALLTPAQHNTVFEDFNNTAVDYDLTKNLAELFEEQVRQSPDATAIVFEGEQLSYTELDKRANQLARHLQKQGVKAETLVPLCLERGFDMITAILAILKAGGAYVPIDPEYPQERINYMLEDTGAALLLTNAESSTKISGFAGTVIELDNSEIIAILNTESTEDLPEKAAPDSLAYVIYTSGSTGKPKGVMNEHKGVVNRLKWTQDYFKLTAADAVLQKTTFCFDVSVWELLWPIITGAKLVFAKPGGQADSAYLKEVIDNEQITLMHFVPSMLSAFLPDVEAGDCKSLKNVLCSGEALNAAQVQLFRTKLPNATIHNLYGPTEAAIDVTYWSDTDKNEAIDLVPIGKPVSNTQLFILNDSFAVTPVGVFGELCIGGVQVARGYLNRAELTAERFIANPFDETGSTELYRTGDLCRWLPDGNIEYSGRKDDQVKIRGYRIELGEIESVAQQSGLVKQAVVIAANDAQGSKRLIGYAVPDADYSKDKLIAYLQSVLPEYMVPQLWVEETVFKLTPNGKIDKRALKAPDLTGSQAGIYRAPSNETEEKLAAIWSELLGVKQIGIDDNFFDLGGHSLLAIRVISQIRLQLGKELVVRELFTHPTVATLSKRILNQDEEAEANILPPITVASRPTEIPLSFAQERLWFIDKLEGSLQYHIPAVFRLKGTLNKTALENTFKAIVNRHEVLRTVIAEKDGLGYQQIQAPGNWKLITSKASGISETELKEDIQNAINAPFDLGTDSMLRAGLIEISDEENILIVTMHHIASDGWSVSVMVREFVELYRSEINGTIAQLPALPVQYADYALWQRAYLQGEVLDKKLSYWKEKLDDVAPLQIITDRPRPAVQSTNGSSVNFQLDAELSKALHGLGRKQGATLYMTLLSVLKVLLHRYSGQQDICVGTPVAGRSQGELEGLIGFLINTLALRDEVKSEMSFVQLLGAVKQTTLEAYEHQDVPFEKVVEAVVKDRDMSRSPLFQVMLVLQNTPDVPALQLGDLELEPIAETRSTANYDLSMFLAERGDEIYGGIEYNTDLYNRDTIEKMIGHYQELISSVVLNPEELVGKLSLLSEMEIGQQLTELNSTEAAYATDKNIAQLFEIQADKTPDATALVFEGEELSYKQLNESANQLARYLQKQGVTAETLVPVCVERGFGMIISILAVLKSGGAYVPVDAEYPEDRIAYMLADTNAKLLISNVESSKLGTFGGTVIDLNNRNISDELLAESKENLPVSAKLDNLAYVIYTSGSTGKPKGVMIEHQNLLNYSLGFKAYFDITAADVVLQQSSISFDTMCEEVYPALISGAKLIIVKEGGKDIDAIQHFLQNENVSILSTTPSVIEWLNREWGSAPNLRYIISGGEVLPPTYISNIFPGVQVVNTYGPSETTVCATYYKIDDVNKASLIGKPVSNTQVYILNDTAALAPAGVLGELCIGGAQVARGYFNRPELTAEKFIADPFSDDPAARLYRTGDLCRLLPDGNIEYAGRKDDQVKIRGYRIEPGEVETAIQQSGLVKQAVVIAGTDERGSKRLIAYVIPQDGYAKEKVTAYLHSVLPEYMVPQLWVEQESFTLTPSGKVDKRALKAPDMSDVQSAQYHAPENETEEKLAAIWTELLGKDKIGTTDNFFELGGHSLLAMRLLSQIRTQTGIDLSVRELFTNPTIAALSNMLVAKASGIEATANLPEISANNRPEDLPLSFAQERLWFIDRLEGSVQYHVPAVFRLKGEVNKAALAKTFQTIVNRHEVLRTVMTEKGGRGYQEIKAEDNWKIEELQVADQSEAELREIIQSLINKPFVLTEDHMLRAALLEISETEHILVVTMHHIASDAWSMPVVVNEVAALYKEYTTGEQANLPELPVQYADYALWQRGYLKEELLDEKLNYWKEKLDDVAPLQLPADHTRPAVQGTKGSTLLFSMDTEIGKGLQTLSREQGVTLYMTLLSVFKVLLYRYSGQEDICVGTSIAGRPRQELEGLIGFFVNTLALRDEVKGEETFTELLKKVKQTTLGAYEHQDVPFEKVVETVVKERDKSRSPLFQVMLVLGNTPEVPEVKLGGLELSGYSYEQTTVKFDLTFFVTETKDGLRFAVQYNTDVYEHARIARMTEHFQQLIKSVLQSPTALVGKLQLLSETEEQQLLTQGKSTVSYPDTLTVTDLFEKQVVKNPTATAVVFEGKKLTYAELNAKANQLAHYLKRQGVKADQPVLLYMDRGIDQVTGIFGILKAGGAYVPVDADTPQDRLSYLLEDTGAKHAVSQGRYSDQLADLDDNLKVAALDELDWELSLESDANPEAVTNPDNLAYVIYTSGSTGKPKGVEISHRNLTDYVYGLDAQINISSCRRFGIVSSMSTDLGNTVLYGSLLYGGELHVFSKAKASHIEDMHAYVEDNRIDCIKIVPSHWKALSPEPGAPLLPSKLIIFGGEALPAEAVQRIQNYSDCRVVNHYGPTETTIGKLLYEATYTGQKSGVIPIGKPFSNTEIYILSKEGELCPVGIPGQLLIGGTGVAKGYLNRTELTKEKFIDNPFAENSNSKLYQTGDRVRFDAEGNVEYLGRIDDQVKIRGYRVEPGEISRILEGSPLVKQAAVISSEDRQGNLQLAGYVVAEGAFDRSRVLDYLREQLPDYMVPAYLQAIEKIPLTASGKVDRKALPDPEGEQQTGGYQAPENETEVELTAIWEDILEIEKIGRTDNFFELGGHSLLAVRLISAVRRAFQAELPISDVFDYPTVAELSARLQEIEAAGILTATTENDDTTNDNTHISNKTLLPQITAVDNRPAEIPLSFSQERLWFIDKLQGSIQYHLPTVLRLKGTVNRTALENTFRGIVNRHEVLRTVISEVDGKGYQQILPEGNWSLGYYTINEISASDDVTNEAELTALIQMLISRPFDLGRDSMLRADLLEIGADEYMLIVTMHHIASDGWSGSVLVKEFVEFYRSEVTQTAPDLPVLPIQYADYALWQRNYLQGETLEQKLNYWREKLDDVAPLQLPTDHKRPAMQSTKGQSQSFRLKSGMGKSLHDLSREQGVTLYMTALSIFKVLLHRYSGQEDICVGTPVAGRNQGELEGLIGFFVNTLALRDEVKGNESFTQLLGKVKQTTLAAYEHQDVPFEKVVEAVVKDRDMSRSPLFQVMLVLQNTPEIPALELNELQLEYREEANGTTKFDLTMVLTEHNGEIYGGIEYNTDLYEAATIARMIGHYEELAASIISDPSQQVSKLNLLTAAEKAEQLETFNATEVNYPTDKSVTELFEAQVQKYPGATALIFEGKTLTYAELNSKANQLARYLNKHGVTTETLVPLCIERGMEMIISILAIQKAGAAYVPIDPEYPEDRIAYMLEDTSANLIVSSKESRDKLSAFNGTIVEIGSKELDKELQKESSSNLSAKPAANNLAYVIYTSGSTGKPKGVMIEHKGLVNLALGQGVILNVGHGTPVLQFASFSFDASCVEIFTTLSNGGSLVLCRKDTLLSVDGFKKIIEKHKVELAIIPPSFQQIIENKSGTLKTIISAGEALNERTGRHIQSQGIRLINGYGPTEITVCATLSDDPIKEDGTVVIGKPIDNVQVYILNEGSSLTPVGIYGELCVGGIQVGRGYFNRPDLTAEKFIDNPFDTTKGAKLYRTGDMCRWLPDGNIEYAGRIDNQVKIRGFRIELGEIESAVMQSGLVKHTIVIAAADVQGNKRLIGYAIPADGYSKEKLIAYLQIHLPEHMVPQLWVEQESFKLTTNGKVDKRALSAPDMSTLQTDAYSAPEYEIEEKLAAIWSELLGVEKIGTNDNFFELGGHSLLAMRVISLIRQELGIEFTIRDLFTYPTIKGIYQKIQTQSAKVSESLIPIKKSGSKTPLYIICGAGGTAFKFKEFAGMLDPEQPVYGLQQPTNIKELDEFPETIEGIAARYVEAILAENPDGKYALSGHCLGGLIAIEAANQLQAMGKEVTMLAMFDADAKEIAVTAQPKLSEFYGLPAKIKRSFLGLSLKIKFELFLLTKHPRQAVMYKARKVRSLLKDADMKPENLDQEVFDKMSSKIQKAAEGYVIKPFNGNIILFNALQQYFFIDKINKVIYKEIAIDYTNKHAWKKYAAGVEIYEVKGEHSTIFEQINALEFSRILQQHLDESAKA</sequence>
<dbReference type="Pfam" id="PF00975">
    <property type="entry name" value="Thioesterase"/>
    <property type="match status" value="1"/>
</dbReference>
<feature type="domain" description="Carrier" evidence="5">
    <location>
        <begin position="4227"/>
        <end position="4302"/>
    </location>
</feature>
<dbReference type="SUPFAM" id="SSF56801">
    <property type="entry name" value="Acetyl-CoA synthetase-like"/>
    <property type="match status" value="4"/>
</dbReference>
<dbReference type="Pfam" id="PF00668">
    <property type="entry name" value="Condensation"/>
    <property type="match status" value="4"/>
</dbReference>
<reference evidence="7" key="1">
    <citation type="journal article" date="2019" name="Int. J. Syst. Evol. Microbiol.">
        <title>The Global Catalogue of Microorganisms (GCM) 10K type strain sequencing project: providing services to taxonomists for standard genome sequencing and annotation.</title>
        <authorList>
            <consortium name="The Broad Institute Genomics Platform"/>
            <consortium name="The Broad Institute Genome Sequencing Center for Infectious Disease"/>
            <person name="Wu L."/>
            <person name="Ma J."/>
        </authorList>
    </citation>
    <scope>NUCLEOTIDE SEQUENCE [LARGE SCALE GENOMIC DNA]</scope>
    <source>
        <strain evidence="7">JCM 17705</strain>
    </source>
</reference>
<dbReference type="PROSITE" id="PS00012">
    <property type="entry name" value="PHOSPHOPANTETHEINE"/>
    <property type="match status" value="4"/>
</dbReference>
<dbReference type="CDD" id="cd17646">
    <property type="entry name" value="A_NRPS_AB3403-like"/>
    <property type="match status" value="1"/>
</dbReference>
<evidence type="ECO:0000313" key="6">
    <source>
        <dbReference type="EMBL" id="GAA4316755.1"/>
    </source>
</evidence>
<dbReference type="SUPFAM" id="SSF47336">
    <property type="entry name" value="ACP-like"/>
    <property type="match status" value="4"/>
</dbReference>
<dbReference type="InterPro" id="IPR029058">
    <property type="entry name" value="AB_hydrolase_fold"/>
</dbReference>
<keyword evidence="7" id="KW-1185">Reference proteome</keyword>
<dbReference type="InterPro" id="IPR009081">
    <property type="entry name" value="PP-bd_ACP"/>
</dbReference>
<evidence type="ECO:0000256" key="4">
    <source>
        <dbReference type="SAM" id="MobiDB-lite"/>
    </source>
</evidence>
<dbReference type="NCBIfam" id="TIGR01733">
    <property type="entry name" value="AA-adenyl-dom"/>
    <property type="match status" value="4"/>
</dbReference>
<dbReference type="NCBIfam" id="NF003417">
    <property type="entry name" value="PRK04813.1"/>
    <property type="match status" value="4"/>
</dbReference>
<protein>
    <recommendedName>
        <fullName evidence="5">Carrier domain-containing protein</fullName>
    </recommendedName>
</protein>
<gene>
    <name evidence="6" type="ORF">GCM10023149_13960</name>
</gene>
<dbReference type="Gene3D" id="3.30.300.30">
    <property type="match status" value="4"/>
</dbReference>
<proteinExistence type="predicted"/>
<dbReference type="InterPro" id="IPR036736">
    <property type="entry name" value="ACP-like_sf"/>
</dbReference>
<feature type="domain" description="Carrier" evidence="5">
    <location>
        <begin position="1045"/>
        <end position="1120"/>
    </location>
</feature>
<keyword evidence="2" id="KW-0596">Phosphopantetheine</keyword>
<dbReference type="InterPro" id="IPR045851">
    <property type="entry name" value="AMP-bd_C_sf"/>
</dbReference>
<dbReference type="Gene3D" id="3.40.50.1820">
    <property type="entry name" value="alpha/beta hydrolase"/>
    <property type="match status" value="1"/>
</dbReference>
<dbReference type="CDD" id="cd19531">
    <property type="entry name" value="LCL_NRPS-like"/>
    <property type="match status" value="3"/>
</dbReference>
<dbReference type="InterPro" id="IPR025110">
    <property type="entry name" value="AMP-bd_C"/>
</dbReference>
<comment type="cofactor">
    <cofactor evidence="1">
        <name>pantetheine 4'-phosphate</name>
        <dbReference type="ChEBI" id="CHEBI:47942"/>
    </cofactor>
</comment>
<dbReference type="SUPFAM" id="SSF52777">
    <property type="entry name" value="CoA-dependent acyltransferases"/>
    <property type="match status" value="8"/>
</dbReference>
<evidence type="ECO:0000256" key="1">
    <source>
        <dbReference type="ARBA" id="ARBA00001957"/>
    </source>
</evidence>
<dbReference type="SUPFAM" id="SSF53474">
    <property type="entry name" value="alpha/beta-Hydrolases"/>
    <property type="match status" value="1"/>
</dbReference>
<dbReference type="InterPro" id="IPR023213">
    <property type="entry name" value="CAT-like_dom_sf"/>
</dbReference>
<dbReference type="InterPro" id="IPR001242">
    <property type="entry name" value="Condensation_dom"/>
</dbReference>
<dbReference type="Gene3D" id="3.40.50.980">
    <property type="match status" value="8"/>
</dbReference>
<dbReference type="Gene3D" id="2.30.38.10">
    <property type="entry name" value="Luciferase, Domain 3"/>
    <property type="match status" value="4"/>
</dbReference>
<dbReference type="InterPro" id="IPR010071">
    <property type="entry name" value="AA_adenyl_dom"/>
</dbReference>
<feature type="domain" description="Carrier" evidence="5">
    <location>
        <begin position="3150"/>
        <end position="3225"/>
    </location>
</feature>
<feature type="region of interest" description="Disordered" evidence="4">
    <location>
        <begin position="3131"/>
        <end position="3153"/>
    </location>
</feature>